<dbReference type="AlphaFoldDB" id="A0AAD4C503"/>
<organism evidence="1 2">
    <name type="scientific">Boletus edulis BED1</name>
    <dbReference type="NCBI Taxonomy" id="1328754"/>
    <lineage>
        <taxon>Eukaryota</taxon>
        <taxon>Fungi</taxon>
        <taxon>Dikarya</taxon>
        <taxon>Basidiomycota</taxon>
        <taxon>Agaricomycotina</taxon>
        <taxon>Agaricomycetes</taxon>
        <taxon>Agaricomycetidae</taxon>
        <taxon>Boletales</taxon>
        <taxon>Boletineae</taxon>
        <taxon>Boletaceae</taxon>
        <taxon>Boletoideae</taxon>
        <taxon>Boletus</taxon>
    </lineage>
</organism>
<accession>A0AAD4C503</accession>
<reference evidence="1" key="2">
    <citation type="journal article" date="2020" name="Nat. Commun.">
        <title>Large-scale genome sequencing of mycorrhizal fungi provides insights into the early evolution of symbiotic traits.</title>
        <authorList>
            <person name="Miyauchi S."/>
            <person name="Kiss E."/>
            <person name="Kuo A."/>
            <person name="Drula E."/>
            <person name="Kohler A."/>
            <person name="Sanchez-Garcia M."/>
            <person name="Morin E."/>
            <person name="Andreopoulos B."/>
            <person name="Barry K.W."/>
            <person name="Bonito G."/>
            <person name="Buee M."/>
            <person name="Carver A."/>
            <person name="Chen C."/>
            <person name="Cichocki N."/>
            <person name="Clum A."/>
            <person name="Culley D."/>
            <person name="Crous P.W."/>
            <person name="Fauchery L."/>
            <person name="Girlanda M."/>
            <person name="Hayes R.D."/>
            <person name="Keri Z."/>
            <person name="LaButti K."/>
            <person name="Lipzen A."/>
            <person name="Lombard V."/>
            <person name="Magnuson J."/>
            <person name="Maillard F."/>
            <person name="Murat C."/>
            <person name="Nolan M."/>
            <person name="Ohm R.A."/>
            <person name="Pangilinan J."/>
            <person name="Pereira M.F."/>
            <person name="Perotto S."/>
            <person name="Peter M."/>
            <person name="Pfister S."/>
            <person name="Riley R."/>
            <person name="Sitrit Y."/>
            <person name="Stielow J.B."/>
            <person name="Szollosi G."/>
            <person name="Zifcakova L."/>
            <person name="Stursova M."/>
            <person name="Spatafora J.W."/>
            <person name="Tedersoo L."/>
            <person name="Vaario L.M."/>
            <person name="Yamada A."/>
            <person name="Yan M."/>
            <person name="Wang P."/>
            <person name="Xu J."/>
            <person name="Bruns T."/>
            <person name="Baldrian P."/>
            <person name="Vilgalys R."/>
            <person name="Dunand C."/>
            <person name="Henrissat B."/>
            <person name="Grigoriev I.V."/>
            <person name="Hibbett D."/>
            <person name="Nagy L.G."/>
            <person name="Martin F.M."/>
        </authorList>
    </citation>
    <scope>NUCLEOTIDE SEQUENCE</scope>
    <source>
        <strain evidence="1">BED1</strain>
    </source>
</reference>
<dbReference type="EMBL" id="WHUW01000004">
    <property type="protein sequence ID" value="KAF8447813.1"/>
    <property type="molecule type" value="Genomic_DNA"/>
</dbReference>
<reference evidence="1" key="1">
    <citation type="submission" date="2019-10" db="EMBL/GenBank/DDBJ databases">
        <authorList>
            <consortium name="DOE Joint Genome Institute"/>
            <person name="Kuo A."/>
            <person name="Miyauchi S."/>
            <person name="Kiss E."/>
            <person name="Drula E."/>
            <person name="Kohler A."/>
            <person name="Sanchez-Garcia M."/>
            <person name="Andreopoulos B."/>
            <person name="Barry K.W."/>
            <person name="Bonito G."/>
            <person name="Buee M."/>
            <person name="Carver A."/>
            <person name="Chen C."/>
            <person name="Cichocki N."/>
            <person name="Clum A."/>
            <person name="Culley D."/>
            <person name="Crous P.W."/>
            <person name="Fauchery L."/>
            <person name="Girlanda M."/>
            <person name="Hayes R."/>
            <person name="Keri Z."/>
            <person name="LaButti K."/>
            <person name="Lipzen A."/>
            <person name="Lombard V."/>
            <person name="Magnuson J."/>
            <person name="Maillard F."/>
            <person name="Morin E."/>
            <person name="Murat C."/>
            <person name="Nolan M."/>
            <person name="Ohm R."/>
            <person name="Pangilinan J."/>
            <person name="Pereira M."/>
            <person name="Perotto S."/>
            <person name="Peter M."/>
            <person name="Riley R."/>
            <person name="Sitrit Y."/>
            <person name="Stielow B."/>
            <person name="Szollosi G."/>
            <person name="Zifcakova L."/>
            <person name="Stursova M."/>
            <person name="Spatafora J.W."/>
            <person name="Tedersoo L."/>
            <person name="Vaario L.-M."/>
            <person name="Yamada A."/>
            <person name="Yan M."/>
            <person name="Wang P."/>
            <person name="Xu J."/>
            <person name="Bruns T."/>
            <person name="Baldrian P."/>
            <person name="Vilgalys R."/>
            <person name="Henrissat B."/>
            <person name="Grigoriev I.V."/>
            <person name="Hibbett D."/>
            <person name="Nagy L.G."/>
            <person name="Martin F.M."/>
        </authorList>
    </citation>
    <scope>NUCLEOTIDE SEQUENCE</scope>
    <source>
        <strain evidence="1">BED1</strain>
    </source>
</reference>
<gene>
    <name evidence="1" type="ORF">L210DRAFT_2820303</name>
</gene>
<proteinExistence type="predicted"/>
<evidence type="ECO:0000313" key="2">
    <source>
        <dbReference type="Proteomes" id="UP001194468"/>
    </source>
</evidence>
<name>A0AAD4C503_BOLED</name>
<protein>
    <submittedName>
        <fullName evidence="1">Uncharacterized protein</fullName>
    </submittedName>
</protein>
<comment type="caution">
    <text evidence="1">The sequence shown here is derived from an EMBL/GenBank/DDBJ whole genome shotgun (WGS) entry which is preliminary data.</text>
</comment>
<sequence>MREELEITARETNAHADKMLGLLGQLEELHLRKHAGFQIIKGHPDMNKEKFDNLLSTYSSLLNELAPLRMRVIQEGEGATQVQSARMLKSRKELMNAVKRRLDEGREKQQLATDASELMKHYKALMMAT</sequence>
<evidence type="ECO:0000313" key="1">
    <source>
        <dbReference type="EMBL" id="KAF8447813.1"/>
    </source>
</evidence>
<keyword evidence="2" id="KW-1185">Reference proteome</keyword>
<dbReference type="Proteomes" id="UP001194468">
    <property type="component" value="Unassembled WGS sequence"/>
</dbReference>